<proteinExistence type="inferred from homology"/>
<dbReference type="Proteomes" id="UP000250079">
    <property type="component" value="Chromosome"/>
</dbReference>
<dbReference type="GO" id="GO:0003849">
    <property type="term" value="F:3-deoxy-7-phosphoheptulonate synthase activity"/>
    <property type="evidence" value="ECO:0007669"/>
    <property type="project" value="UniProtKB-EC"/>
</dbReference>
<dbReference type="EC" id="2.5.1.54" evidence="8"/>
<dbReference type="GO" id="GO:0042802">
    <property type="term" value="F:identical protein binding"/>
    <property type="evidence" value="ECO:0007669"/>
    <property type="project" value="UniProtKB-ARBA"/>
</dbReference>
<dbReference type="RefSeq" id="WP_088920517.1">
    <property type="nucleotide sequence ID" value="NZ_CP018632.1"/>
</dbReference>
<dbReference type="Pfam" id="PF00793">
    <property type="entry name" value="DAHP_synth_1"/>
    <property type="match status" value="1"/>
</dbReference>
<evidence type="ECO:0000313" key="11">
    <source>
        <dbReference type="Proteomes" id="UP000250079"/>
    </source>
</evidence>
<dbReference type="OrthoDB" id="9807331at2"/>
<sequence length="350" mass="38514">MNNATSDVRIDSIVAMQSPAELFVELPLHIDHAGIITQTRRDIADIIHGRNSRQLVVIGPCSIHDPVAALEYAHKLQVLREQYSDSLEIVMRVYFEKPRTTIGWKGLINDPHMDNSFQIDEGLFMARKLLLDLAQMHMPAGCEFLDAVTGQYYADTVSWGAIGARTTESQVHREIASGLSCPVGFKNATSGDVGIAIDAIQAASHPHAFLSPTEEGRIALFKTKGNEDAHLILRGGPTPNYDSQSLRDAYDRQVAQGFNQRIMIDCSHANSQKDHKRQIEVVTDVAARLSSEASMIAGVMIESHLVEGKQSIGSPESLNYGQSITDACLGWEDTERTLEILAEASSRLQH</sequence>
<dbReference type="UniPathway" id="UPA00053">
    <property type="reaction ID" value="UER00084"/>
</dbReference>
<evidence type="ECO:0000256" key="1">
    <source>
        <dbReference type="ARBA" id="ARBA00003726"/>
    </source>
</evidence>
<comment type="pathway">
    <text evidence="2 8">Metabolic intermediate biosynthesis; chorismate biosynthesis; chorismate from D-erythrose 4-phosphate and phosphoenolpyruvate: step 1/7.</text>
</comment>
<evidence type="ECO:0000256" key="7">
    <source>
        <dbReference type="ARBA" id="ARBA00047508"/>
    </source>
</evidence>
<protein>
    <recommendedName>
        <fullName evidence="8">Phospho-2-dehydro-3-deoxyheptonate aldolase</fullName>
        <ecNumber evidence="8">2.5.1.54</ecNumber>
    </recommendedName>
</protein>
<dbReference type="AlphaFoldDB" id="A0A2Z2P2N6"/>
<keyword evidence="11" id="KW-1185">Reference proteome</keyword>
<dbReference type="GO" id="GO:0009423">
    <property type="term" value="P:chorismate biosynthetic process"/>
    <property type="evidence" value="ECO:0007669"/>
    <property type="project" value="UniProtKB-UniPathway"/>
</dbReference>
<evidence type="ECO:0000256" key="8">
    <source>
        <dbReference type="PIRNR" id="PIRNR001361"/>
    </source>
</evidence>
<accession>A0A2Z2P2N6</accession>
<dbReference type="FunFam" id="3.20.20.70:FF:000005">
    <property type="entry name" value="Phospho-2-dehydro-3-deoxyheptonate aldolase"/>
    <property type="match status" value="1"/>
</dbReference>
<dbReference type="InterPro" id="IPR006218">
    <property type="entry name" value="DAHP1/KDSA"/>
</dbReference>
<dbReference type="InterPro" id="IPR006219">
    <property type="entry name" value="DAHP_synth_1"/>
</dbReference>
<dbReference type="PANTHER" id="PTHR21225:SF12">
    <property type="entry name" value="PHOSPHO-2-DEHYDRO-3-DEOXYHEPTONATE ALDOLASE, TYROSINE-INHIBITED"/>
    <property type="match status" value="1"/>
</dbReference>
<evidence type="ECO:0000313" key="10">
    <source>
        <dbReference type="EMBL" id="ASJ75620.1"/>
    </source>
</evidence>
<keyword evidence="4 8" id="KW-0028">Amino-acid biosynthesis</keyword>
<dbReference type="NCBIfam" id="TIGR00034">
    <property type="entry name" value="aroFGH"/>
    <property type="match status" value="1"/>
</dbReference>
<dbReference type="KEGG" id="gai:IMCC3135_27835"/>
<reference evidence="10 11" key="1">
    <citation type="submission" date="2016-12" db="EMBL/GenBank/DDBJ databases">
        <authorList>
            <person name="Song W.-J."/>
            <person name="Kurnit D.M."/>
        </authorList>
    </citation>
    <scope>NUCLEOTIDE SEQUENCE [LARGE SCALE GENOMIC DNA]</scope>
    <source>
        <strain evidence="10 11">IMCC3135</strain>
    </source>
</reference>
<dbReference type="SUPFAM" id="SSF51569">
    <property type="entry name" value="Aldolase"/>
    <property type="match status" value="1"/>
</dbReference>
<gene>
    <name evidence="10" type="primary">aroG_1</name>
    <name evidence="10" type="ORF">IMCC3135_27835</name>
</gene>
<evidence type="ECO:0000256" key="5">
    <source>
        <dbReference type="ARBA" id="ARBA00022679"/>
    </source>
</evidence>
<comment type="similarity">
    <text evidence="3 8">Belongs to the class-I DAHP synthase family.</text>
</comment>
<dbReference type="GO" id="GO:0005737">
    <property type="term" value="C:cytoplasm"/>
    <property type="evidence" value="ECO:0007669"/>
    <property type="project" value="TreeGrafter"/>
</dbReference>
<dbReference type="PIRSF" id="PIRSF001361">
    <property type="entry name" value="DAHP_synthase"/>
    <property type="match status" value="1"/>
</dbReference>
<evidence type="ECO:0000256" key="3">
    <source>
        <dbReference type="ARBA" id="ARBA00007985"/>
    </source>
</evidence>
<comment type="catalytic activity">
    <reaction evidence="7 8">
        <text>D-erythrose 4-phosphate + phosphoenolpyruvate + H2O = 7-phospho-2-dehydro-3-deoxy-D-arabino-heptonate + phosphate</text>
        <dbReference type="Rhea" id="RHEA:14717"/>
        <dbReference type="ChEBI" id="CHEBI:15377"/>
        <dbReference type="ChEBI" id="CHEBI:16897"/>
        <dbReference type="ChEBI" id="CHEBI:43474"/>
        <dbReference type="ChEBI" id="CHEBI:58394"/>
        <dbReference type="ChEBI" id="CHEBI:58702"/>
        <dbReference type="EC" id="2.5.1.54"/>
    </reaction>
</comment>
<dbReference type="NCBIfam" id="NF009396">
    <property type="entry name" value="PRK12756.1"/>
    <property type="match status" value="1"/>
</dbReference>
<evidence type="ECO:0000256" key="4">
    <source>
        <dbReference type="ARBA" id="ARBA00022605"/>
    </source>
</evidence>
<dbReference type="GO" id="GO:0009073">
    <property type="term" value="P:aromatic amino acid family biosynthetic process"/>
    <property type="evidence" value="ECO:0007669"/>
    <property type="project" value="UniProtKB-KW"/>
</dbReference>
<evidence type="ECO:0000256" key="6">
    <source>
        <dbReference type="ARBA" id="ARBA00023141"/>
    </source>
</evidence>
<dbReference type="InterPro" id="IPR013785">
    <property type="entry name" value="Aldolase_TIM"/>
</dbReference>
<dbReference type="PANTHER" id="PTHR21225">
    <property type="entry name" value="PHOSPHO-2-DEHYDRO-3-DEOXYHEPTONATE ALDOLASE DAHP SYNTHETASE"/>
    <property type="match status" value="1"/>
</dbReference>
<evidence type="ECO:0000256" key="2">
    <source>
        <dbReference type="ARBA" id="ARBA00004688"/>
    </source>
</evidence>
<comment type="function">
    <text evidence="1 8">Stereospecific condensation of phosphoenolpyruvate (PEP) and D-erythrose-4-phosphate (E4P) giving rise to 3-deoxy-D-arabino-heptulosonate-7-phosphate (DAHP).</text>
</comment>
<dbReference type="EMBL" id="CP018632">
    <property type="protein sequence ID" value="ASJ75620.1"/>
    <property type="molecule type" value="Genomic_DNA"/>
</dbReference>
<feature type="domain" description="DAHP synthetase I/KDSA" evidence="9">
    <location>
        <begin position="41"/>
        <end position="338"/>
    </location>
</feature>
<dbReference type="NCBIfam" id="NF009395">
    <property type="entry name" value="PRK12755.1"/>
    <property type="match status" value="1"/>
</dbReference>
<dbReference type="GO" id="GO:0008652">
    <property type="term" value="P:amino acid biosynthetic process"/>
    <property type="evidence" value="ECO:0007669"/>
    <property type="project" value="UniProtKB-KW"/>
</dbReference>
<name>A0A2Z2P2N6_9GAMM</name>
<evidence type="ECO:0000259" key="9">
    <source>
        <dbReference type="Pfam" id="PF00793"/>
    </source>
</evidence>
<dbReference type="Gene3D" id="3.20.20.70">
    <property type="entry name" value="Aldolase class I"/>
    <property type="match status" value="1"/>
</dbReference>
<keyword evidence="5 8" id="KW-0808">Transferase</keyword>
<organism evidence="10 11">
    <name type="scientific">Granulosicoccus antarcticus IMCC3135</name>
    <dbReference type="NCBI Taxonomy" id="1192854"/>
    <lineage>
        <taxon>Bacteria</taxon>
        <taxon>Pseudomonadati</taxon>
        <taxon>Pseudomonadota</taxon>
        <taxon>Gammaproteobacteria</taxon>
        <taxon>Chromatiales</taxon>
        <taxon>Granulosicoccaceae</taxon>
        <taxon>Granulosicoccus</taxon>
    </lineage>
</organism>
<keyword evidence="6 8" id="KW-0057">Aromatic amino acid biosynthesis</keyword>